<dbReference type="RefSeq" id="WP_345074101.1">
    <property type="nucleotide sequence ID" value="NZ_BAABDJ010000035.1"/>
</dbReference>
<organism evidence="3 4">
    <name type="scientific">Hymenobacter fastidiosus</name>
    <dbReference type="NCBI Taxonomy" id="486264"/>
    <lineage>
        <taxon>Bacteria</taxon>
        <taxon>Pseudomonadati</taxon>
        <taxon>Bacteroidota</taxon>
        <taxon>Cytophagia</taxon>
        <taxon>Cytophagales</taxon>
        <taxon>Hymenobacteraceae</taxon>
        <taxon>Hymenobacter</taxon>
    </lineage>
</organism>
<evidence type="ECO:0000256" key="1">
    <source>
        <dbReference type="SAM" id="MobiDB-lite"/>
    </source>
</evidence>
<evidence type="ECO:0000313" key="4">
    <source>
        <dbReference type="Proteomes" id="UP001500567"/>
    </source>
</evidence>
<accession>A0ABP7SQ02</accession>
<keyword evidence="2" id="KW-0472">Membrane</keyword>
<keyword evidence="4" id="KW-1185">Reference proteome</keyword>
<dbReference type="Proteomes" id="UP001500567">
    <property type="component" value="Unassembled WGS sequence"/>
</dbReference>
<feature type="region of interest" description="Disordered" evidence="1">
    <location>
        <begin position="83"/>
        <end position="121"/>
    </location>
</feature>
<reference evidence="4" key="1">
    <citation type="journal article" date="2019" name="Int. J. Syst. Evol. Microbiol.">
        <title>The Global Catalogue of Microorganisms (GCM) 10K type strain sequencing project: providing services to taxonomists for standard genome sequencing and annotation.</title>
        <authorList>
            <consortium name="The Broad Institute Genomics Platform"/>
            <consortium name="The Broad Institute Genome Sequencing Center for Infectious Disease"/>
            <person name="Wu L."/>
            <person name="Ma J."/>
        </authorList>
    </citation>
    <scope>NUCLEOTIDE SEQUENCE [LARGE SCALE GENOMIC DNA]</scope>
    <source>
        <strain evidence="4">JCM 17224</strain>
    </source>
</reference>
<evidence type="ECO:0000256" key="2">
    <source>
        <dbReference type="SAM" id="Phobius"/>
    </source>
</evidence>
<comment type="caution">
    <text evidence="3">The sequence shown here is derived from an EMBL/GenBank/DDBJ whole genome shotgun (WGS) entry which is preliminary data.</text>
</comment>
<name>A0ABP7SQ02_9BACT</name>
<feature type="transmembrane region" description="Helical" evidence="2">
    <location>
        <begin position="20"/>
        <end position="38"/>
    </location>
</feature>
<keyword evidence="2" id="KW-1133">Transmembrane helix</keyword>
<gene>
    <name evidence="3" type="ORF">GCM10022408_30020</name>
</gene>
<evidence type="ECO:0000313" key="3">
    <source>
        <dbReference type="EMBL" id="GAA4014778.1"/>
    </source>
</evidence>
<keyword evidence="2" id="KW-0812">Transmembrane</keyword>
<sequence>MTLPRALNLATSPLLRRAGGLAAVSLTLALALVAYLFGAADHFFSRLSGAFFVLFWLLAVTFLGVVPFVNWAALHWFGKAWAEPSPEPARRNSRSAPAVVSSPTRKPGRPAARLDSSSKRP</sequence>
<dbReference type="EMBL" id="BAABDJ010000035">
    <property type="protein sequence ID" value="GAA4014778.1"/>
    <property type="molecule type" value="Genomic_DNA"/>
</dbReference>
<protein>
    <recommendedName>
        <fullName evidence="5">DUF4175 domain-containing protein</fullName>
    </recommendedName>
</protein>
<proteinExistence type="predicted"/>
<evidence type="ECO:0008006" key="5">
    <source>
        <dbReference type="Google" id="ProtNLM"/>
    </source>
</evidence>
<feature type="transmembrane region" description="Helical" evidence="2">
    <location>
        <begin position="50"/>
        <end position="74"/>
    </location>
</feature>